<dbReference type="InterPro" id="IPR052724">
    <property type="entry name" value="GT117_domain-containing"/>
</dbReference>
<dbReference type="Pfam" id="PF13432">
    <property type="entry name" value="TPR_16"/>
    <property type="match status" value="2"/>
</dbReference>
<dbReference type="AlphaFoldDB" id="A0A2N1PUN1"/>
<proteinExistence type="predicted"/>
<evidence type="ECO:0000256" key="1">
    <source>
        <dbReference type="PROSITE-ProRule" id="PRU00339"/>
    </source>
</evidence>
<keyword evidence="2" id="KW-1133">Transmembrane helix</keyword>
<dbReference type="PANTHER" id="PTHR16214">
    <property type="entry name" value="TRANSMEMBRANE PROTEIN 260"/>
    <property type="match status" value="1"/>
</dbReference>
<protein>
    <recommendedName>
        <fullName evidence="5">DUF2723 domain-containing protein</fullName>
    </recommendedName>
</protein>
<feature type="transmembrane region" description="Helical" evidence="2">
    <location>
        <begin position="183"/>
        <end position="202"/>
    </location>
</feature>
<organism evidence="3 4">
    <name type="scientific">Candidatus Wallbacteria bacterium HGW-Wallbacteria-1</name>
    <dbReference type="NCBI Taxonomy" id="2013854"/>
    <lineage>
        <taxon>Bacteria</taxon>
        <taxon>Candidatus Walliibacteriota</taxon>
    </lineage>
</organism>
<dbReference type="Proteomes" id="UP000233256">
    <property type="component" value="Unassembled WGS sequence"/>
</dbReference>
<feature type="repeat" description="TPR" evidence="1">
    <location>
        <begin position="596"/>
        <end position="629"/>
    </location>
</feature>
<dbReference type="InterPro" id="IPR011990">
    <property type="entry name" value="TPR-like_helical_dom_sf"/>
</dbReference>
<gene>
    <name evidence="3" type="ORF">CVV64_01125</name>
</gene>
<dbReference type="SUPFAM" id="SSF48452">
    <property type="entry name" value="TPR-like"/>
    <property type="match status" value="1"/>
</dbReference>
<reference evidence="3 4" key="1">
    <citation type="journal article" date="2017" name="ISME J.">
        <title>Potential for microbial H2 and metal transformations associated with novel bacteria and archaea in deep terrestrial subsurface sediments.</title>
        <authorList>
            <person name="Hernsdorf A.W."/>
            <person name="Amano Y."/>
            <person name="Miyakawa K."/>
            <person name="Ise K."/>
            <person name="Suzuki Y."/>
            <person name="Anantharaman K."/>
            <person name="Probst A."/>
            <person name="Burstein D."/>
            <person name="Thomas B.C."/>
            <person name="Banfield J.F."/>
        </authorList>
    </citation>
    <scope>NUCLEOTIDE SEQUENCE [LARGE SCALE GENOMIC DNA]</scope>
    <source>
        <strain evidence="3">HGW-Wallbacteria-1</strain>
    </source>
</reference>
<feature type="transmembrane region" description="Helical" evidence="2">
    <location>
        <begin position="402"/>
        <end position="420"/>
    </location>
</feature>
<keyword evidence="1" id="KW-0802">TPR repeat</keyword>
<dbReference type="InterPro" id="IPR019734">
    <property type="entry name" value="TPR_rpt"/>
</dbReference>
<feature type="transmembrane region" description="Helical" evidence="2">
    <location>
        <begin position="334"/>
        <end position="354"/>
    </location>
</feature>
<dbReference type="SMART" id="SM00028">
    <property type="entry name" value="TPR"/>
    <property type="match status" value="3"/>
</dbReference>
<feature type="transmembrane region" description="Helical" evidence="2">
    <location>
        <begin position="291"/>
        <end position="313"/>
    </location>
</feature>
<dbReference type="PANTHER" id="PTHR16214:SF3">
    <property type="entry name" value="TRANSMEMBRANE PROTEIN 260"/>
    <property type="match status" value="1"/>
</dbReference>
<keyword evidence="2" id="KW-0472">Membrane</keyword>
<feature type="transmembrane region" description="Helical" evidence="2">
    <location>
        <begin position="374"/>
        <end position="390"/>
    </location>
</feature>
<feature type="transmembrane region" description="Helical" evidence="2">
    <location>
        <begin position="143"/>
        <end position="163"/>
    </location>
</feature>
<evidence type="ECO:0000313" key="4">
    <source>
        <dbReference type="Proteomes" id="UP000233256"/>
    </source>
</evidence>
<name>A0A2N1PUN1_9BACT</name>
<evidence type="ECO:0000256" key="2">
    <source>
        <dbReference type="SAM" id="Phobius"/>
    </source>
</evidence>
<keyword evidence="2" id="KW-0812">Transmembrane</keyword>
<accession>A0A2N1PUN1</accession>
<dbReference type="EMBL" id="PGXC01000001">
    <property type="protein sequence ID" value="PKK92047.1"/>
    <property type="molecule type" value="Genomic_DNA"/>
</dbReference>
<comment type="caution">
    <text evidence="3">The sequence shown here is derived from an EMBL/GenBank/DDBJ whole genome shotgun (WGS) entry which is preliminary data.</text>
</comment>
<feature type="transmembrane region" description="Helical" evidence="2">
    <location>
        <begin position="21"/>
        <end position="39"/>
    </location>
</feature>
<dbReference type="PROSITE" id="PS50005">
    <property type="entry name" value="TPR"/>
    <property type="match status" value="2"/>
</dbReference>
<feature type="transmembrane region" description="Helical" evidence="2">
    <location>
        <begin position="100"/>
        <end position="131"/>
    </location>
</feature>
<feature type="transmembrane region" description="Helical" evidence="2">
    <location>
        <begin position="214"/>
        <end position="233"/>
    </location>
</feature>
<dbReference type="InterPro" id="IPR021280">
    <property type="entry name" value="TMEM260-like"/>
</dbReference>
<feature type="repeat" description="TPR" evidence="1">
    <location>
        <begin position="767"/>
        <end position="800"/>
    </location>
</feature>
<evidence type="ECO:0008006" key="5">
    <source>
        <dbReference type="Google" id="ProtNLM"/>
    </source>
</evidence>
<sequence length="854" mass="93492">MSECNESLISGVFGNRVSTGRLSVLATALFIIFFGIYSMTAAPGVHVGDCGELAASIHTQSIAHPPGFPAFCLFYRSLEVLGAVMGSPAFRMNVISSACVAGSVAMVFVFIFMLGTSLPAAVAGAAMYGLCDSVWSQALSSEVYGLHLLLLSLLLVTSMRAVIRPGRRSMALLGLVMGLGLSNHPYLLLTSMPCVAIIVLAGRGRGANLEKASVIAWLVSLVTGLLPYLYLPFRSMHAPPLMWGDMNSLSRVFEHILRRRYEGFMENPLSISRTWSQLESYFRGTFEQLPMGIAVTGMIFLVTILVWKTMIYIRASGNSDGSASFEAEAAKESFMLTLAVFTGFSAAVLAPMILVNYESNLKNIYIHEPFFSQSYMYICTAIGFGFHFLFSIAPPSSHGSRVTLLLLVVVALVCFLPGMWRDHDLSMEDGAYQYAMNYLRSAPADSTIFAGGDLFYMPWLYLRLVEKRSDHVNAFQVNGFVFQDNPALLVRLAQEAMAKGGAFFTGPEEIPQIPGHRVIPWGILLRLIPSDEKTGKAPKWSWLNTSILDRPCTDYLLRGQIRDMRTKLGALHWDAGDKEAAVRQFEEGSKATAGFERESYNLGCLYLERGLNDRAAQLFRQALEQDPLSEDCALNLSLALSRMGDGSGAVRVLRDFIRAGGTGKKIYNNLGALYLEAGVHELAVDNFARSGLAQAEANLVRTLLIMDREVQAFDCARQRIEASSTPQPALLYWGAVAALRREKPDDAGNALAFKWAGLAASLSPGDPDPVVLLGDIALALGRRQEALGYFERAIALGSEDQRMLFNMAFLLREEQPEKALEIYNKLASEAIDESLRKKAAAMAETVRGSGAENQ</sequence>
<evidence type="ECO:0000313" key="3">
    <source>
        <dbReference type="EMBL" id="PKK92047.1"/>
    </source>
</evidence>
<dbReference type="Pfam" id="PF11028">
    <property type="entry name" value="TMEM260-like"/>
    <property type="match status" value="1"/>
</dbReference>
<dbReference type="Gene3D" id="1.25.40.10">
    <property type="entry name" value="Tetratricopeptide repeat domain"/>
    <property type="match status" value="2"/>
</dbReference>